<name>A0A7W7I9I4_9ACTN</name>
<comment type="caution">
    <text evidence="4">The sequence shown here is derived from an EMBL/GenBank/DDBJ whole genome shotgun (WGS) entry which is preliminary data.</text>
</comment>
<comment type="similarity">
    <text evidence="1">Belongs to the YciI family.</text>
</comment>
<keyword evidence="6" id="KW-1185">Reference proteome</keyword>
<dbReference type="PANTHER" id="PTHR35174">
    <property type="entry name" value="BLL7171 PROTEIN-RELATED"/>
    <property type="match status" value="1"/>
</dbReference>
<dbReference type="InterPro" id="IPR011008">
    <property type="entry name" value="Dimeric_a/b-barrel"/>
</dbReference>
<dbReference type="Gene3D" id="3.30.70.1060">
    <property type="entry name" value="Dimeric alpha+beta barrel"/>
    <property type="match status" value="1"/>
</dbReference>
<proteinExistence type="inferred from homology"/>
<evidence type="ECO:0000256" key="1">
    <source>
        <dbReference type="ARBA" id="ARBA00007689"/>
    </source>
</evidence>
<dbReference type="AlphaFoldDB" id="A0A7W7I9I4"/>
<organism evidence="4 5">
    <name type="scientific">Actinomadura livida</name>
    <dbReference type="NCBI Taxonomy" id="79909"/>
    <lineage>
        <taxon>Bacteria</taxon>
        <taxon>Bacillati</taxon>
        <taxon>Actinomycetota</taxon>
        <taxon>Actinomycetes</taxon>
        <taxon>Streptosporangiales</taxon>
        <taxon>Thermomonosporaceae</taxon>
        <taxon>Actinomadura</taxon>
    </lineage>
</organism>
<dbReference type="PANTHER" id="PTHR35174:SF3">
    <property type="entry name" value="BLL7171 PROTEIN"/>
    <property type="match status" value="1"/>
</dbReference>
<reference evidence="3 6" key="1">
    <citation type="journal article" date="2019" name="Int. J. Syst. Evol. Microbiol.">
        <title>The Global Catalogue of Microorganisms (GCM) 10K type strain sequencing project: providing services to taxonomists for standard genome sequencing and annotation.</title>
        <authorList>
            <consortium name="The Broad Institute Genomics Platform"/>
            <consortium name="The Broad Institute Genome Sequencing Center for Infectious Disease"/>
            <person name="Wu L."/>
            <person name="Ma J."/>
        </authorList>
    </citation>
    <scope>NUCLEOTIDE SEQUENCE [LARGE SCALE GENOMIC DNA]</scope>
    <source>
        <strain evidence="3 6">JCM 10667</strain>
    </source>
</reference>
<evidence type="ECO:0000313" key="5">
    <source>
        <dbReference type="Proteomes" id="UP000549343"/>
    </source>
</evidence>
<feature type="domain" description="YCII-related" evidence="2">
    <location>
        <begin position="5"/>
        <end position="117"/>
    </location>
</feature>
<reference evidence="3" key="3">
    <citation type="submission" date="2023-12" db="EMBL/GenBank/DDBJ databases">
        <authorList>
            <person name="Sun Q."/>
            <person name="Inoue M."/>
        </authorList>
    </citation>
    <scope>NUCLEOTIDE SEQUENCE</scope>
    <source>
        <strain evidence="3">JCM 10667</strain>
    </source>
</reference>
<accession>A0A7W7I9I4</accession>
<dbReference type="EMBL" id="JACHMV010000001">
    <property type="protein sequence ID" value="MBB4772934.1"/>
    <property type="molecule type" value="Genomic_DNA"/>
</dbReference>
<sequence length="124" mass="13824">MTDVKYMLLIYNRPGFVEELTERERADLFGEVDAIMKELTESGELVGGDALADPSTAKTVREKDGRIAVTDGPFLEAKEHFAGHITVDCESVERAVEIASRWPDVRFGGRMEVRALMEQSGTEM</sequence>
<dbReference type="Pfam" id="PF03795">
    <property type="entry name" value="YCII"/>
    <property type="match status" value="1"/>
</dbReference>
<dbReference type="Proteomes" id="UP001501427">
    <property type="component" value="Unassembled WGS sequence"/>
</dbReference>
<dbReference type="SUPFAM" id="SSF54909">
    <property type="entry name" value="Dimeric alpha+beta barrel"/>
    <property type="match status" value="1"/>
</dbReference>
<evidence type="ECO:0000313" key="6">
    <source>
        <dbReference type="Proteomes" id="UP001501427"/>
    </source>
</evidence>
<evidence type="ECO:0000259" key="2">
    <source>
        <dbReference type="Pfam" id="PF03795"/>
    </source>
</evidence>
<evidence type="ECO:0000313" key="3">
    <source>
        <dbReference type="EMBL" id="GAA0568865.1"/>
    </source>
</evidence>
<dbReference type="InterPro" id="IPR005545">
    <property type="entry name" value="YCII"/>
</dbReference>
<gene>
    <name evidence="4" type="ORF">F4557_001352</name>
    <name evidence="3" type="ORF">GCM10009546_34520</name>
</gene>
<dbReference type="Proteomes" id="UP000549343">
    <property type="component" value="Unassembled WGS sequence"/>
</dbReference>
<dbReference type="EMBL" id="BAAAHD010000026">
    <property type="protein sequence ID" value="GAA0568865.1"/>
    <property type="molecule type" value="Genomic_DNA"/>
</dbReference>
<evidence type="ECO:0000313" key="4">
    <source>
        <dbReference type="EMBL" id="MBB4772934.1"/>
    </source>
</evidence>
<reference evidence="4 5" key="2">
    <citation type="submission" date="2020-08" db="EMBL/GenBank/DDBJ databases">
        <title>Sequencing the genomes of 1000 actinobacteria strains.</title>
        <authorList>
            <person name="Klenk H.-P."/>
        </authorList>
    </citation>
    <scope>NUCLEOTIDE SEQUENCE [LARGE SCALE GENOMIC DNA]</scope>
    <source>
        <strain evidence="4 5">DSM 44772</strain>
    </source>
</reference>
<protein>
    <submittedName>
        <fullName evidence="3">YciI family protein</fullName>
    </submittedName>
</protein>
<dbReference type="RefSeq" id="WP_229808450.1">
    <property type="nucleotide sequence ID" value="NZ_BAAAHD010000026.1"/>
</dbReference>